<gene>
    <name evidence="1" type="ORF">POM88_031052</name>
</gene>
<dbReference type="AlphaFoldDB" id="A0AAD8HWN7"/>
<organism evidence="1 2">
    <name type="scientific">Heracleum sosnowskyi</name>
    <dbReference type="NCBI Taxonomy" id="360622"/>
    <lineage>
        <taxon>Eukaryota</taxon>
        <taxon>Viridiplantae</taxon>
        <taxon>Streptophyta</taxon>
        <taxon>Embryophyta</taxon>
        <taxon>Tracheophyta</taxon>
        <taxon>Spermatophyta</taxon>
        <taxon>Magnoliopsida</taxon>
        <taxon>eudicotyledons</taxon>
        <taxon>Gunneridae</taxon>
        <taxon>Pentapetalae</taxon>
        <taxon>asterids</taxon>
        <taxon>campanulids</taxon>
        <taxon>Apiales</taxon>
        <taxon>Apiaceae</taxon>
        <taxon>Apioideae</taxon>
        <taxon>apioid superclade</taxon>
        <taxon>Tordylieae</taxon>
        <taxon>Tordyliinae</taxon>
        <taxon>Heracleum</taxon>
    </lineage>
</organism>
<accession>A0AAD8HWN7</accession>
<sequence length="112" mass="12601">MQNDVSSLLSQLKDMQHKNSELADENNTLWNVSLFSIMKALKDVAMGKDAAVVAKAYASREGGGNTFEKIEEAIDHVNDQLLKMNPTITGSSLHIDHKSYLCHFDVWHFRPL</sequence>
<evidence type="ECO:0000313" key="2">
    <source>
        <dbReference type="Proteomes" id="UP001237642"/>
    </source>
</evidence>
<reference evidence="1" key="1">
    <citation type="submission" date="2023-02" db="EMBL/GenBank/DDBJ databases">
        <title>Genome of toxic invasive species Heracleum sosnowskyi carries increased number of genes despite the absence of recent whole-genome duplications.</title>
        <authorList>
            <person name="Schelkunov M."/>
            <person name="Shtratnikova V."/>
            <person name="Makarenko M."/>
            <person name="Klepikova A."/>
            <person name="Omelchenko D."/>
            <person name="Novikova G."/>
            <person name="Obukhova E."/>
            <person name="Bogdanov V."/>
            <person name="Penin A."/>
            <person name="Logacheva M."/>
        </authorList>
    </citation>
    <scope>NUCLEOTIDE SEQUENCE</scope>
    <source>
        <strain evidence="1">Hsosn_3</strain>
        <tissue evidence="1">Leaf</tissue>
    </source>
</reference>
<protein>
    <submittedName>
        <fullName evidence="1">Uncharacterized protein</fullName>
    </submittedName>
</protein>
<comment type="caution">
    <text evidence="1">The sequence shown here is derived from an EMBL/GenBank/DDBJ whole genome shotgun (WGS) entry which is preliminary data.</text>
</comment>
<proteinExistence type="predicted"/>
<dbReference type="EMBL" id="JAUIZM010000007">
    <property type="protein sequence ID" value="KAK1374859.1"/>
    <property type="molecule type" value="Genomic_DNA"/>
</dbReference>
<name>A0AAD8HWN7_9APIA</name>
<evidence type="ECO:0000313" key="1">
    <source>
        <dbReference type="EMBL" id="KAK1374859.1"/>
    </source>
</evidence>
<reference evidence="1" key="2">
    <citation type="submission" date="2023-05" db="EMBL/GenBank/DDBJ databases">
        <authorList>
            <person name="Schelkunov M.I."/>
        </authorList>
    </citation>
    <scope>NUCLEOTIDE SEQUENCE</scope>
    <source>
        <strain evidence="1">Hsosn_3</strain>
        <tissue evidence="1">Leaf</tissue>
    </source>
</reference>
<keyword evidence="2" id="KW-1185">Reference proteome</keyword>
<dbReference type="Proteomes" id="UP001237642">
    <property type="component" value="Unassembled WGS sequence"/>
</dbReference>